<feature type="region of interest" description="Disordered" evidence="1">
    <location>
        <begin position="92"/>
        <end position="136"/>
    </location>
</feature>
<feature type="region of interest" description="Disordered" evidence="1">
    <location>
        <begin position="1"/>
        <end position="46"/>
    </location>
</feature>
<reference evidence="2" key="1">
    <citation type="submission" date="2020-01" db="EMBL/GenBank/DDBJ databases">
        <authorList>
            <consortium name="DOE Joint Genome Institute"/>
            <person name="Haridas S."/>
            <person name="Albert R."/>
            <person name="Binder M."/>
            <person name="Bloem J."/>
            <person name="Labutti K."/>
            <person name="Salamov A."/>
            <person name="Andreopoulos B."/>
            <person name="Baker S.E."/>
            <person name="Barry K."/>
            <person name="Bills G."/>
            <person name="Bluhm B.H."/>
            <person name="Cannon C."/>
            <person name="Castanera R."/>
            <person name="Culley D.E."/>
            <person name="Daum C."/>
            <person name="Ezra D."/>
            <person name="Gonzalez J.B."/>
            <person name="Henrissat B."/>
            <person name="Kuo A."/>
            <person name="Liang C."/>
            <person name="Lipzen A."/>
            <person name="Lutzoni F."/>
            <person name="Magnuson J."/>
            <person name="Mondo S."/>
            <person name="Nolan M."/>
            <person name="Ohm R."/>
            <person name="Pangilinan J."/>
            <person name="Park H.-J."/>
            <person name="Ramirez L."/>
            <person name="Alfaro M."/>
            <person name="Sun H."/>
            <person name="Tritt A."/>
            <person name="Yoshinaga Y."/>
            <person name="Zwiers L.-H."/>
            <person name="Turgeon B.G."/>
            <person name="Goodwin S.B."/>
            <person name="Spatafora J.W."/>
            <person name="Crous P.W."/>
            <person name="Grigoriev I.V."/>
        </authorList>
    </citation>
    <scope>NUCLEOTIDE SEQUENCE</scope>
    <source>
        <strain evidence="2">P77</strain>
    </source>
</reference>
<dbReference type="Proteomes" id="UP000800040">
    <property type="component" value="Unassembled WGS sequence"/>
</dbReference>
<organism evidence="2 3">
    <name type="scientific">Decorospora gaudefroyi</name>
    <dbReference type="NCBI Taxonomy" id="184978"/>
    <lineage>
        <taxon>Eukaryota</taxon>
        <taxon>Fungi</taxon>
        <taxon>Dikarya</taxon>
        <taxon>Ascomycota</taxon>
        <taxon>Pezizomycotina</taxon>
        <taxon>Dothideomycetes</taxon>
        <taxon>Pleosporomycetidae</taxon>
        <taxon>Pleosporales</taxon>
        <taxon>Pleosporineae</taxon>
        <taxon>Pleosporaceae</taxon>
        <taxon>Decorospora</taxon>
    </lineage>
</organism>
<proteinExistence type="predicted"/>
<feature type="compositionally biased region" description="Basic and acidic residues" evidence="1">
    <location>
        <begin position="92"/>
        <end position="116"/>
    </location>
</feature>
<evidence type="ECO:0000313" key="2">
    <source>
        <dbReference type="EMBL" id="KAF1832299.1"/>
    </source>
</evidence>
<dbReference type="EMBL" id="ML975342">
    <property type="protein sequence ID" value="KAF1832299.1"/>
    <property type="molecule type" value="Genomic_DNA"/>
</dbReference>
<feature type="compositionally biased region" description="Basic and acidic residues" evidence="1">
    <location>
        <begin position="220"/>
        <end position="230"/>
    </location>
</feature>
<protein>
    <submittedName>
        <fullName evidence="2">Uncharacterized protein</fullName>
    </submittedName>
</protein>
<feature type="compositionally biased region" description="Basic and acidic residues" evidence="1">
    <location>
        <begin position="24"/>
        <end position="40"/>
    </location>
</feature>
<evidence type="ECO:0000256" key="1">
    <source>
        <dbReference type="SAM" id="MobiDB-lite"/>
    </source>
</evidence>
<name>A0A6A5K669_9PLEO</name>
<gene>
    <name evidence="2" type="ORF">BDW02DRAFT_632178</name>
</gene>
<dbReference type="AlphaFoldDB" id="A0A6A5K669"/>
<evidence type="ECO:0000313" key="3">
    <source>
        <dbReference type="Proteomes" id="UP000800040"/>
    </source>
</evidence>
<accession>A0A6A5K669</accession>
<feature type="compositionally biased region" description="Basic and acidic residues" evidence="1">
    <location>
        <begin position="181"/>
        <end position="199"/>
    </location>
</feature>
<feature type="region of interest" description="Disordered" evidence="1">
    <location>
        <begin position="181"/>
        <end position="245"/>
    </location>
</feature>
<keyword evidence="3" id="KW-1185">Reference proteome</keyword>
<sequence length="341" mass="38471">MSPRKNKNNHVNEQPQKAPPAPSVKDDVASTRSHESERRSQNLSDDFAEVYLSYAEIHEIDAAGEPSVNGANDGVSEDASSVWDDAELRARDEAADHDNEPIYREQRPATRNHEQNQHQYVDPQPQQPPATQPQYYTSYLLPPPQAQTIVYQQEATVPTASAGELAMRQLATRLLTRPSFRPEHSRYTPHTLDARHVDPTPRVSTLYPTNVVPGGYIREPGLRYRPDPTPRRYTLPDASPENGSRHYVTGTRIHDVDVEDRARRADGGYVVDEPVLELPRRGGRALLDASIHVMRSPEHSDDVERAFEAIARIRRELFALEDRLVAVTGFEADGGLLRTRW</sequence>